<dbReference type="PANTHER" id="PTHR30055">
    <property type="entry name" value="HTH-TYPE TRANSCRIPTIONAL REGULATOR RUTR"/>
    <property type="match status" value="1"/>
</dbReference>
<evidence type="ECO:0000256" key="1">
    <source>
        <dbReference type="ARBA" id="ARBA00023125"/>
    </source>
</evidence>
<dbReference type="GO" id="GO:0000976">
    <property type="term" value="F:transcription cis-regulatory region binding"/>
    <property type="evidence" value="ECO:0007669"/>
    <property type="project" value="TreeGrafter"/>
</dbReference>
<evidence type="ECO:0000313" key="4">
    <source>
        <dbReference type="EMBL" id="BAS28768.1"/>
    </source>
</evidence>
<sequence length="201" mass="22152">MSPSPRAEEAKAATRRRILDAAVDVFSRLGYHQAAVDEIVRESGTSKGAIYFHFPSKESIFFAVVEEFAGLLERRIDQAIGERRGAVHRVTAAVEVALETLSRHRKLAKIFLVDAVGLGPPFAQRVLAVHERFTGLVQRYLDQAVAEGDLEPQDTALAATVWFGALNELLLRWVLDEKAGPEVLQAQIPALTTLLLRSVGR</sequence>
<proteinExistence type="predicted"/>
<dbReference type="Pfam" id="PF17932">
    <property type="entry name" value="TetR_C_24"/>
    <property type="match status" value="1"/>
</dbReference>
<dbReference type="SUPFAM" id="SSF46689">
    <property type="entry name" value="Homeodomain-like"/>
    <property type="match status" value="1"/>
</dbReference>
<dbReference type="InterPro" id="IPR001647">
    <property type="entry name" value="HTH_TetR"/>
</dbReference>
<dbReference type="InterPro" id="IPR009057">
    <property type="entry name" value="Homeodomain-like_sf"/>
</dbReference>
<dbReference type="Pfam" id="PF00440">
    <property type="entry name" value="TetR_N"/>
    <property type="match status" value="1"/>
</dbReference>
<dbReference type="InterPro" id="IPR050109">
    <property type="entry name" value="HTH-type_TetR-like_transc_reg"/>
</dbReference>
<dbReference type="InterPro" id="IPR036271">
    <property type="entry name" value="Tet_transcr_reg_TetR-rel_C_sf"/>
</dbReference>
<reference evidence="5" key="1">
    <citation type="submission" date="2015-07" db="EMBL/GenBank/DDBJ databases">
        <title>Complete genome sequence and phylogenetic analysis of Limnochorda pilosa.</title>
        <authorList>
            <person name="Watanabe M."/>
            <person name="Kojima H."/>
            <person name="Fukui M."/>
        </authorList>
    </citation>
    <scope>NUCLEOTIDE SEQUENCE [LARGE SCALE GENOMIC DNA]</scope>
    <source>
        <strain evidence="5">HC45</strain>
    </source>
</reference>
<dbReference type="KEGG" id="lpil:LIP_2939"/>
<dbReference type="Gene3D" id="1.10.10.60">
    <property type="entry name" value="Homeodomain-like"/>
    <property type="match status" value="1"/>
</dbReference>
<dbReference type="STRING" id="1555112.LIP_2939"/>
<dbReference type="Proteomes" id="UP000065807">
    <property type="component" value="Chromosome"/>
</dbReference>
<dbReference type="Gene3D" id="1.10.357.10">
    <property type="entry name" value="Tetracycline Repressor, domain 2"/>
    <property type="match status" value="1"/>
</dbReference>
<accession>A0A0K2SNQ8</accession>
<keyword evidence="5" id="KW-1185">Reference proteome</keyword>
<dbReference type="EMBL" id="AP014924">
    <property type="protein sequence ID" value="BAS28768.1"/>
    <property type="molecule type" value="Genomic_DNA"/>
</dbReference>
<dbReference type="RefSeq" id="WP_068139603.1">
    <property type="nucleotide sequence ID" value="NZ_AP014924.1"/>
</dbReference>
<evidence type="ECO:0000256" key="2">
    <source>
        <dbReference type="PROSITE-ProRule" id="PRU00335"/>
    </source>
</evidence>
<dbReference type="OrthoDB" id="9812484at2"/>
<dbReference type="InterPro" id="IPR041490">
    <property type="entry name" value="KstR2_TetR_C"/>
</dbReference>
<dbReference type="PROSITE" id="PS50977">
    <property type="entry name" value="HTH_TETR_2"/>
    <property type="match status" value="1"/>
</dbReference>
<name>A0A0K2SNQ8_LIMPI</name>
<keyword evidence="1 2" id="KW-0238">DNA-binding</keyword>
<gene>
    <name evidence="4" type="ORF">LIP_2939</name>
</gene>
<dbReference type="PANTHER" id="PTHR30055:SF226">
    <property type="entry name" value="HTH-TYPE TRANSCRIPTIONAL REGULATOR PKSA"/>
    <property type="match status" value="1"/>
</dbReference>
<reference evidence="5" key="2">
    <citation type="journal article" date="2016" name="Int. J. Syst. Evol. Microbiol.">
        <title>Complete genome sequence and cell structure of Limnochorda pilosa, a Gram-negative spore-former within the phylum Firmicutes.</title>
        <authorList>
            <person name="Watanabe M."/>
            <person name="Kojima H."/>
            <person name="Fukui M."/>
        </authorList>
    </citation>
    <scope>NUCLEOTIDE SEQUENCE [LARGE SCALE GENOMIC DNA]</scope>
    <source>
        <strain evidence="5">HC45</strain>
    </source>
</reference>
<evidence type="ECO:0000259" key="3">
    <source>
        <dbReference type="PROSITE" id="PS50977"/>
    </source>
</evidence>
<dbReference type="AlphaFoldDB" id="A0A0K2SNQ8"/>
<evidence type="ECO:0000313" key="5">
    <source>
        <dbReference type="Proteomes" id="UP000065807"/>
    </source>
</evidence>
<dbReference type="SUPFAM" id="SSF48498">
    <property type="entry name" value="Tetracyclin repressor-like, C-terminal domain"/>
    <property type="match status" value="1"/>
</dbReference>
<protein>
    <submittedName>
        <fullName evidence="4">TetR family transcriptional regulator</fullName>
    </submittedName>
</protein>
<dbReference type="PRINTS" id="PR00455">
    <property type="entry name" value="HTHTETR"/>
</dbReference>
<feature type="DNA-binding region" description="H-T-H motif" evidence="2">
    <location>
        <begin position="35"/>
        <end position="54"/>
    </location>
</feature>
<feature type="domain" description="HTH tetR-type" evidence="3">
    <location>
        <begin position="12"/>
        <end position="72"/>
    </location>
</feature>
<organism evidence="4 5">
    <name type="scientific">Limnochorda pilosa</name>
    <dbReference type="NCBI Taxonomy" id="1555112"/>
    <lineage>
        <taxon>Bacteria</taxon>
        <taxon>Bacillati</taxon>
        <taxon>Bacillota</taxon>
        <taxon>Limnochordia</taxon>
        <taxon>Limnochordales</taxon>
        <taxon>Limnochordaceae</taxon>
        <taxon>Limnochorda</taxon>
    </lineage>
</organism>
<dbReference type="GO" id="GO:0003700">
    <property type="term" value="F:DNA-binding transcription factor activity"/>
    <property type="evidence" value="ECO:0007669"/>
    <property type="project" value="TreeGrafter"/>
</dbReference>